<protein>
    <recommendedName>
        <fullName evidence="2">GNT-I family protein</fullName>
    </recommendedName>
</protein>
<dbReference type="AlphaFoldDB" id="A0A1V5ZI16"/>
<dbReference type="SUPFAM" id="SSF53448">
    <property type="entry name" value="Nucleotide-diphospho-sugar transferases"/>
    <property type="match status" value="1"/>
</dbReference>
<dbReference type="Gene3D" id="3.90.550.10">
    <property type="entry name" value="Spore Coat Polysaccharide Biosynthesis Protein SpsA, Chain A"/>
    <property type="match status" value="1"/>
</dbReference>
<name>A0A1V5ZI16_9BACT</name>
<organism evidence="1">
    <name type="scientific">candidate division CPR1 bacterium ADurb.Bin160</name>
    <dbReference type="NCBI Taxonomy" id="1852826"/>
    <lineage>
        <taxon>Bacteria</taxon>
        <taxon>candidate division CPR1</taxon>
    </lineage>
</organism>
<sequence>MQNAITKAPVLLITFNRPDYTIQVFEKIRQAKIKKLYIANDGPREGNMDDQKAREEIKKIIDSIDWDCEVHTLFQEKNLGCGWGPYTAITWAFENEDRLIILEDDCVPALPFFEYCNQLLEKYKDDTRIWLISGDNFNEEAVTTKHSYFFSRYGHSSGWATWKRCWNEMDMHMTKWPLILEQDLFKSAFRTLKEAKFFEKKLNRIYNDPKSTSHIWDFQFSFTLRSNNAISIVPSRNLVSNIGYVGTHSKSKGFYNNRTVDENFSIKSHPDFILCDVNYDEYHFKHHWNRKTPIFKRIIRKIKRMWNNYFSKK</sequence>
<evidence type="ECO:0000313" key="1">
    <source>
        <dbReference type="EMBL" id="OQB39682.1"/>
    </source>
</evidence>
<dbReference type="Proteomes" id="UP000485621">
    <property type="component" value="Unassembled WGS sequence"/>
</dbReference>
<gene>
    <name evidence="1" type="ORF">BWY04_01542</name>
</gene>
<dbReference type="EMBL" id="MWDB01000081">
    <property type="protein sequence ID" value="OQB39682.1"/>
    <property type="molecule type" value="Genomic_DNA"/>
</dbReference>
<accession>A0A1V5ZI16</accession>
<dbReference type="InterPro" id="IPR029044">
    <property type="entry name" value="Nucleotide-diphossugar_trans"/>
</dbReference>
<proteinExistence type="predicted"/>
<evidence type="ECO:0008006" key="2">
    <source>
        <dbReference type="Google" id="ProtNLM"/>
    </source>
</evidence>
<reference evidence="1" key="1">
    <citation type="submission" date="2017-02" db="EMBL/GenBank/DDBJ databases">
        <title>Delving into the versatile metabolic prowess of the omnipresent phylum Bacteroidetes.</title>
        <authorList>
            <person name="Nobu M.K."/>
            <person name="Mei R."/>
            <person name="Narihiro T."/>
            <person name="Kuroda K."/>
            <person name="Liu W.-T."/>
        </authorList>
    </citation>
    <scope>NUCLEOTIDE SEQUENCE</scope>
    <source>
        <strain evidence="1">ADurb.Bin160</strain>
    </source>
</reference>
<comment type="caution">
    <text evidence="1">The sequence shown here is derived from an EMBL/GenBank/DDBJ whole genome shotgun (WGS) entry which is preliminary data.</text>
</comment>